<feature type="domain" description="Thioredoxin-like fold" evidence="1">
    <location>
        <begin position="42"/>
        <end position="124"/>
    </location>
</feature>
<dbReference type="Gene3D" id="3.40.30.10">
    <property type="entry name" value="Glutaredoxin"/>
    <property type="match status" value="1"/>
</dbReference>
<dbReference type="GO" id="GO:0005739">
    <property type="term" value="C:mitochondrion"/>
    <property type="evidence" value="ECO:0007669"/>
    <property type="project" value="TreeGrafter"/>
</dbReference>
<dbReference type="OrthoDB" id="189920at2759"/>
<dbReference type="InterPro" id="IPR012336">
    <property type="entry name" value="Thioredoxin-like_fold"/>
</dbReference>
<dbReference type="InterPro" id="IPR029520">
    <property type="entry name" value="RdCVF"/>
</dbReference>
<evidence type="ECO:0000259" key="1">
    <source>
        <dbReference type="Pfam" id="PF13905"/>
    </source>
</evidence>
<dbReference type="GO" id="GO:0045494">
    <property type="term" value="P:photoreceptor cell maintenance"/>
    <property type="evidence" value="ECO:0007669"/>
    <property type="project" value="InterPro"/>
</dbReference>
<evidence type="ECO:0000313" key="3">
    <source>
        <dbReference type="Proteomes" id="UP000198287"/>
    </source>
</evidence>
<dbReference type="Proteomes" id="UP000198287">
    <property type="component" value="Unassembled WGS sequence"/>
</dbReference>
<dbReference type="AlphaFoldDB" id="A0A226E161"/>
<dbReference type="PANTHER" id="PTHR47109">
    <property type="entry name" value="NUCLEOREDOXIN-LIKE PROTEIN 1"/>
    <property type="match status" value="1"/>
</dbReference>
<dbReference type="OMA" id="MRENCEF"/>
<proteinExistence type="predicted"/>
<gene>
    <name evidence="2" type="ORF">Fcan01_14113</name>
</gene>
<protein>
    <submittedName>
        <fullName evidence="2">Nucleoredoxin-like protein 1</fullName>
    </submittedName>
</protein>
<dbReference type="Pfam" id="PF13905">
    <property type="entry name" value="Thioredoxin_8"/>
    <property type="match status" value="1"/>
</dbReference>
<dbReference type="PANTHER" id="PTHR47109:SF1">
    <property type="entry name" value="NUCLEOREDOXIN-LIKE PROTEIN 1"/>
    <property type="match status" value="1"/>
</dbReference>
<name>A0A226E161_FOLCA</name>
<organism evidence="2 3">
    <name type="scientific">Folsomia candida</name>
    <name type="common">Springtail</name>
    <dbReference type="NCBI Taxonomy" id="158441"/>
    <lineage>
        <taxon>Eukaryota</taxon>
        <taxon>Metazoa</taxon>
        <taxon>Ecdysozoa</taxon>
        <taxon>Arthropoda</taxon>
        <taxon>Hexapoda</taxon>
        <taxon>Collembola</taxon>
        <taxon>Entomobryomorpha</taxon>
        <taxon>Isotomoidea</taxon>
        <taxon>Isotomidae</taxon>
        <taxon>Proisotominae</taxon>
        <taxon>Folsomia</taxon>
    </lineage>
</organism>
<accession>A0A226E161</accession>
<reference evidence="2 3" key="1">
    <citation type="submission" date="2015-12" db="EMBL/GenBank/DDBJ databases">
        <title>The genome of Folsomia candida.</title>
        <authorList>
            <person name="Faddeeva A."/>
            <person name="Derks M.F."/>
            <person name="Anvar Y."/>
            <person name="Smit S."/>
            <person name="Van Straalen N."/>
            <person name="Roelofs D."/>
        </authorList>
    </citation>
    <scope>NUCLEOTIDE SEQUENCE [LARGE SCALE GENOMIC DNA]</scope>
    <source>
        <strain evidence="2 3">VU population</strain>
        <tissue evidence="2">Whole body</tissue>
    </source>
</reference>
<dbReference type="EMBL" id="LNIX01000008">
    <property type="protein sequence ID" value="OXA51018.1"/>
    <property type="molecule type" value="Genomic_DNA"/>
</dbReference>
<comment type="caution">
    <text evidence="2">The sequence shown here is derived from an EMBL/GenBank/DDBJ whole genome shotgun (WGS) entry which is preliminary data.</text>
</comment>
<evidence type="ECO:0000313" key="2">
    <source>
        <dbReference type="EMBL" id="OXA51018.1"/>
    </source>
</evidence>
<keyword evidence="3" id="KW-1185">Reference proteome</keyword>
<sequence length="161" mass="18922">MTSAPVGLSTSAWWLEKGVILHDNKYLVAEDRKTYMCEKARILVIFFGSYRNRSTKHFYTTEKRARLEIIFIPQDEDEADCEFFVKALMGDWLIVPWSNQQLRRKVKNMYSVSDQPWLVVVKNDAKGSLVRLDGKSDLLDYGYFCWRDWMEIAKEIPPPES</sequence>